<evidence type="ECO:0007829" key="10">
    <source>
        <dbReference type="PeptideAtlas" id="B7P0X0"/>
    </source>
</evidence>
<evidence type="ECO:0000256" key="3">
    <source>
        <dbReference type="RuleBase" id="RU004019"/>
    </source>
</evidence>
<evidence type="ECO:0000259" key="6">
    <source>
        <dbReference type="PROSITE" id="PS51433"/>
    </source>
</evidence>
<dbReference type="InterPro" id="IPR013761">
    <property type="entry name" value="SAM/pointed_sf"/>
</dbReference>
<feature type="domain" description="ETS" evidence="5">
    <location>
        <begin position="501"/>
        <end position="581"/>
    </location>
</feature>
<evidence type="ECO:0000256" key="1">
    <source>
        <dbReference type="ARBA" id="ARBA00005562"/>
    </source>
</evidence>
<dbReference type="InterPro" id="IPR046328">
    <property type="entry name" value="ETS_fam"/>
</dbReference>
<dbReference type="Proteomes" id="UP000001555">
    <property type="component" value="Unassembled WGS sequence"/>
</dbReference>
<dbReference type="OrthoDB" id="10067219at2759"/>
<dbReference type="VEuPathDB" id="VectorBase:ISCP_037549"/>
<dbReference type="PROSITE" id="PS00345">
    <property type="entry name" value="ETS_DOMAIN_1"/>
    <property type="match status" value="1"/>
</dbReference>
<dbReference type="SMART" id="SM00251">
    <property type="entry name" value="SAM_PNT"/>
    <property type="match status" value="1"/>
</dbReference>
<dbReference type="EMBL" id="ABJB010600993">
    <property type="status" value="NOT_ANNOTATED_CDS"/>
    <property type="molecule type" value="Genomic_DNA"/>
</dbReference>
<dbReference type="InParanoid" id="B7P0X0"/>
<evidence type="ECO:0000313" key="8">
    <source>
        <dbReference type="EnsemblMetazoa" id="ISCW015690-PA"/>
    </source>
</evidence>
<dbReference type="PANTHER" id="PTHR11849">
    <property type="entry name" value="ETS"/>
    <property type="match status" value="1"/>
</dbReference>
<dbReference type="GO" id="GO:0006357">
    <property type="term" value="P:regulation of transcription by RNA polymerase II"/>
    <property type="evidence" value="ECO:0000318"/>
    <property type="project" value="GO_Central"/>
</dbReference>
<reference evidence="7 9" key="1">
    <citation type="submission" date="2008-03" db="EMBL/GenBank/DDBJ databases">
        <title>Annotation of Ixodes scapularis.</title>
        <authorList>
            <consortium name="Ixodes scapularis Genome Project Consortium"/>
            <person name="Caler E."/>
            <person name="Hannick L.I."/>
            <person name="Bidwell S."/>
            <person name="Joardar V."/>
            <person name="Thiagarajan M."/>
            <person name="Amedeo P."/>
            <person name="Galinsky K.J."/>
            <person name="Schobel S."/>
            <person name="Inman J."/>
            <person name="Hostetler J."/>
            <person name="Miller J."/>
            <person name="Hammond M."/>
            <person name="Megy K."/>
            <person name="Lawson D."/>
            <person name="Kodira C."/>
            <person name="Sutton G."/>
            <person name="Meyer J."/>
            <person name="Hill C.A."/>
            <person name="Birren B."/>
            <person name="Nene V."/>
            <person name="Collins F."/>
            <person name="Alarcon-Chaidez F."/>
            <person name="Wikel S."/>
            <person name="Strausberg R."/>
        </authorList>
    </citation>
    <scope>NUCLEOTIDE SEQUENCE [LARGE SCALE GENOMIC DNA]</scope>
    <source>
        <strain evidence="9">Wikel</strain>
        <strain evidence="7">Wikel colony</strain>
    </source>
</reference>
<protein>
    <submittedName>
        <fullName evidence="7 8">Ets2, putative</fullName>
    </submittedName>
</protein>
<organism>
    <name type="scientific">Ixodes scapularis</name>
    <name type="common">Black-legged tick</name>
    <name type="synonym">Deer tick</name>
    <dbReference type="NCBI Taxonomy" id="6945"/>
    <lineage>
        <taxon>Eukaryota</taxon>
        <taxon>Metazoa</taxon>
        <taxon>Ecdysozoa</taxon>
        <taxon>Arthropoda</taxon>
        <taxon>Chelicerata</taxon>
        <taxon>Arachnida</taxon>
        <taxon>Acari</taxon>
        <taxon>Parasitiformes</taxon>
        <taxon>Ixodida</taxon>
        <taxon>Ixodoidea</taxon>
        <taxon>Ixodidae</taxon>
        <taxon>Ixodinae</taxon>
        <taxon>Ixodes</taxon>
    </lineage>
</organism>
<keyword evidence="10" id="KW-1267">Proteomics identification</keyword>
<dbReference type="EMBL" id="ABJB010261034">
    <property type="status" value="NOT_ANNOTATED_CDS"/>
    <property type="molecule type" value="Genomic_DNA"/>
</dbReference>
<keyword evidence="4" id="KW-0732">Signal</keyword>
<dbReference type="GO" id="GO:0000981">
    <property type="term" value="F:DNA-binding transcription factor activity, RNA polymerase II-specific"/>
    <property type="evidence" value="ECO:0000318"/>
    <property type="project" value="GO_Central"/>
</dbReference>
<dbReference type="SUPFAM" id="SSF47769">
    <property type="entry name" value="SAM/Pointed domain"/>
    <property type="match status" value="1"/>
</dbReference>
<gene>
    <name evidence="7" type="ORF">IscW_ISCW015690</name>
</gene>
<comment type="similarity">
    <text evidence="1 3">Belongs to the ETS family.</text>
</comment>
<dbReference type="PANTHER" id="PTHR11849:SF289">
    <property type="entry name" value="ETS-LIKE PROTEIN POINTED"/>
    <property type="match status" value="1"/>
</dbReference>
<evidence type="ECO:0000256" key="2">
    <source>
        <dbReference type="ARBA" id="ARBA00023125"/>
    </source>
</evidence>
<dbReference type="STRING" id="6945.B7P0X0"/>
<dbReference type="PROSITE" id="PS51433">
    <property type="entry name" value="PNT"/>
    <property type="match status" value="1"/>
</dbReference>
<dbReference type="GO" id="GO:0043565">
    <property type="term" value="F:sequence-specific DNA binding"/>
    <property type="evidence" value="ECO:0007669"/>
    <property type="project" value="InterPro"/>
</dbReference>
<dbReference type="EnsemblMetazoa" id="ISCW015690-RA">
    <property type="protein sequence ID" value="ISCW015690-PA"/>
    <property type="gene ID" value="ISCW015690"/>
</dbReference>
<keyword evidence="2 3" id="KW-0238">DNA-binding</keyword>
<evidence type="ECO:0000313" key="9">
    <source>
        <dbReference type="Proteomes" id="UP000001555"/>
    </source>
</evidence>
<dbReference type="Pfam" id="PF02198">
    <property type="entry name" value="SAM_PNT"/>
    <property type="match status" value="1"/>
</dbReference>
<dbReference type="InterPro" id="IPR036390">
    <property type="entry name" value="WH_DNA-bd_sf"/>
</dbReference>
<dbReference type="EMBL" id="DS613210">
    <property type="protein sequence ID" value="EEC00242.1"/>
    <property type="molecule type" value="Genomic_DNA"/>
</dbReference>
<dbReference type="VEuPathDB" id="VectorBase:ISCW015690"/>
<keyword evidence="9" id="KW-1185">Reference proteome</keyword>
<evidence type="ECO:0000259" key="5">
    <source>
        <dbReference type="PROSITE" id="PS50061"/>
    </source>
</evidence>
<dbReference type="AlphaFoldDB" id="B7P0X0"/>
<accession>B7P0X0</accession>
<dbReference type="PRINTS" id="PR00454">
    <property type="entry name" value="ETSDOMAIN"/>
</dbReference>
<evidence type="ECO:0000313" key="7">
    <source>
        <dbReference type="EMBL" id="EEC00242.1"/>
    </source>
</evidence>
<keyword evidence="3" id="KW-0539">Nucleus</keyword>
<feature type="domain" description="PNT" evidence="6">
    <location>
        <begin position="40"/>
        <end position="125"/>
    </location>
</feature>
<proteinExistence type="evidence at protein level"/>
<dbReference type="InterPro" id="IPR036388">
    <property type="entry name" value="WH-like_DNA-bd_sf"/>
</dbReference>
<dbReference type="HOGENOM" id="CLU_021277_1_0_1"/>
<dbReference type="Pfam" id="PF00178">
    <property type="entry name" value="Ets"/>
    <property type="match status" value="1"/>
</dbReference>
<evidence type="ECO:0000256" key="4">
    <source>
        <dbReference type="SAM" id="SignalP"/>
    </source>
</evidence>
<feature type="signal peptide" evidence="4">
    <location>
        <begin position="1"/>
        <end position="17"/>
    </location>
</feature>
<dbReference type="PaxDb" id="6945-B7P0X0"/>
<dbReference type="Gene3D" id="1.10.10.10">
    <property type="entry name" value="Winged helix-like DNA-binding domain superfamily/Winged helix DNA-binding domain"/>
    <property type="match status" value="1"/>
</dbReference>
<comment type="subcellular location">
    <subcellularLocation>
        <location evidence="3">Nucleus</location>
    </subcellularLocation>
</comment>
<dbReference type="GO" id="GO:0030154">
    <property type="term" value="P:cell differentiation"/>
    <property type="evidence" value="ECO:0000318"/>
    <property type="project" value="GO_Central"/>
</dbReference>
<dbReference type="SMART" id="SM00413">
    <property type="entry name" value="ETS"/>
    <property type="match status" value="1"/>
</dbReference>
<dbReference type="VEuPathDB" id="VectorBase:ISCP_019009"/>
<dbReference type="FunCoup" id="B7P0X0">
    <property type="interactions" value="235"/>
</dbReference>
<dbReference type="PROSITE" id="PS50061">
    <property type="entry name" value="ETS_DOMAIN_3"/>
    <property type="match status" value="1"/>
</dbReference>
<dbReference type="CDD" id="cd08533">
    <property type="entry name" value="SAM_PNT-ETS-1_2"/>
    <property type="match status" value="1"/>
</dbReference>
<dbReference type="EMBL" id="ABJB010016874">
    <property type="status" value="NOT_ANNOTATED_CDS"/>
    <property type="molecule type" value="Genomic_DNA"/>
</dbReference>
<dbReference type="EMBL" id="ABJB011076465">
    <property type="status" value="NOT_ANNOTATED_CDS"/>
    <property type="molecule type" value="Genomic_DNA"/>
</dbReference>
<dbReference type="Gene3D" id="1.10.150.50">
    <property type="entry name" value="Transcription Factor, Ets-1"/>
    <property type="match status" value="1"/>
</dbReference>
<reference evidence="8" key="2">
    <citation type="submission" date="2020-05" db="UniProtKB">
        <authorList>
            <consortium name="EnsemblMetazoa"/>
        </authorList>
    </citation>
    <scope>IDENTIFICATION</scope>
    <source>
        <strain evidence="8">wikel</strain>
    </source>
</reference>
<dbReference type="FunFam" id="1.10.150.50:FF:000014">
    <property type="entry name" value="Protein c-ets-1 isoform 1"/>
    <property type="match status" value="1"/>
</dbReference>
<dbReference type="GO" id="GO:0005634">
    <property type="term" value="C:nucleus"/>
    <property type="evidence" value="ECO:0000318"/>
    <property type="project" value="GO_Central"/>
</dbReference>
<dbReference type="FunFam" id="1.10.10.10:FF:000097">
    <property type="entry name" value="Protein c-ets-1 isoform 1"/>
    <property type="match status" value="1"/>
</dbReference>
<dbReference type="InterPro" id="IPR000418">
    <property type="entry name" value="Ets_dom"/>
</dbReference>
<dbReference type="InterPro" id="IPR003118">
    <property type="entry name" value="Pointed_dom"/>
</dbReference>
<dbReference type="VEuPathDB" id="VectorBase:ISCI015690"/>
<name>B7P0X0_IXOSC</name>
<dbReference type="PROSITE" id="PS00346">
    <property type="entry name" value="ETS_DOMAIN_2"/>
    <property type="match status" value="1"/>
</dbReference>
<feature type="chain" id="PRO_5010825739" evidence="4">
    <location>
        <begin position="18"/>
        <end position="609"/>
    </location>
</feature>
<sequence>MIFSGVKLTFLSGFVRAELPTQVPPLTPGTNQKMTQALTASFSSWEKERESLNITRDPRQWTEMDVAHWLGWAIREFSLEGVNMPNFAMKGKDMCALGKEAFLTRAPPFMGDILWEHLDILQKVSRASFAPPPSQAKARTPNKQVVILRWHAEFLLREERGGPCRASPRVVLGPWRARSKLGDSDLLRSLLLKCRPTERSGAHRAPAGDCAGLVLPGRILAPHPTPEAAAPGAIIATFCQLPTGSSHRLFLPGGRLQVEKERASLENVPSNLYESVCVPELDEFFQQGGSFPMPEQKVTPVMNGAAAPTSQTYIDGGYNHISESLHTLNDMNQEEMALGHNSYDESQEYGLETPQSHPPYLDSSPEFYPSTSTVVHETKFQPTYTTSKEFSRQRYSHHEMSLPERYASHHYEPPFQTVPTGVQNPTDHWVAHQNGTAGPLGANGVPHHHPSSFGALHALRDGHLGHLSPLPGGPHQRQHGGDSKPVIQAAVLAGYSGSGPIQLWQFLLELLTDKSCQGFISWTGDGWEFKLTDPDEVARRWGVRKNKPKMNYEKLSRGLRYYYDKNIIHKTAGKRYVYRFVCDLQALLGYTPEELHAMVELKPEKKDED</sequence>
<dbReference type="SUPFAM" id="SSF46785">
    <property type="entry name" value="Winged helix' DNA-binding domain"/>
    <property type="match status" value="1"/>
</dbReference>